<dbReference type="Proteomes" id="UP000298061">
    <property type="component" value="Unassembled WGS sequence"/>
</dbReference>
<feature type="compositionally biased region" description="Gly residues" evidence="1">
    <location>
        <begin position="19"/>
        <end position="47"/>
    </location>
</feature>
<name>A0A4Z0A136_9AGAM</name>
<sequence>MFVPLISTPAAQLAKRKGGGGGGKGGGGGSSGGKGSSGGSSSGGGSVGSTSRVPVSNLPAGKSSATAYGSGGGRPVTIPAGQPFAGRTTGGGTRNQVYGNTFYGSGYPGASGLGVAGHGLPFAFWPIVWGGAAGVGAGAYLHESHEYGDPNNSSRPGGPMTQAHFVSNVTGSSFHVFSDNTTLASLIASIQSNCTAFDLNNSSSSATPASYNGSDPSDPQPESAVQYYRASSVVLTLDGYNNTAAINGSAANVNATPAALPSGVDTTLLNCLNDTIGLGVPLLDAGVHWGPPQMRLLCLAWLAWVFSRSVL</sequence>
<evidence type="ECO:0000256" key="1">
    <source>
        <dbReference type="SAM" id="MobiDB-lite"/>
    </source>
</evidence>
<proteinExistence type="predicted"/>
<dbReference type="OrthoDB" id="3365917at2759"/>
<organism evidence="2 3">
    <name type="scientific">Hericium alpestre</name>
    <dbReference type="NCBI Taxonomy" id="135208"/>
    <lineage>
        <taxon>Eukaryota</taxon>
        <taxon>Fungi</taxon>
        <taxon>Dikarya</taxon>
        <taxon>Basidiomycota</taxon>
        <taxon>Agaricomycotina</taxon>
        <taxon>Agaricomycetes</taxon>
        <taxon>Russulales</taxon>
        <taxon>Hericiaceae</taxon>
        <taxon>Hericium</taxon>
    </lineage>
</organism>
<accession>A0A4Z0A136</accession>
<dbReference type="AlphaFoldDB" id="A0A4Z0A136"/>
<dbReference type="STRING" id="135208.A0A4Z0A136"/>
<reference evidence="2 3" key="1">
    <citation type="submission" date="2019-02" db="EMBL/GenBank/DDBJ databases">
        <title>Genome sequencing of the rare red list fungi Hericium alpestre (H. flagellum).</title>
        <authorList>
            <person name="Buettner E."/>
            <person name="Kellner H."/>
        </authorList>
    </citation>
    <scope>NUCLEOTIDE SEQUENCE [LARGE SCALE GENOMIC DNA]</scope>
    <source>
        <strain evidence="2 3">DSM 108284</strain>
    </source>
</reference>
<gene>
    <name evidence="2" type="ORF">EWM64_g4126</name>
</gene>
<keyword evidence="3" id="KW-1185">Reference proteome</keyword>
<comment type="caution">
    <text evidence="2">The sequence shown here is derived from an EMBL/GenBank/DDBJ whole genome shotgun (WGS) entry which is preliminary data.</text>
</comment>
<evidence type="ECO:0000313" key="3">
    <source>
        <dbReference type="Proteomes" id="UP000298061"/>
    </source>
</evidence>
<evidence type="ECO:0000313" key="2">
    <source>
        <dbReference type="EMBL" id="TFY79891.1"/>
    </source>
</evidence>
<feature type="region of interest" description="Disordered" evidence="1">
    <location>
        <begin position="13"/>
        <end position="92"/>
    </location>
</feature>
<dbReference type="EMBL" id="SFCI01000423">
    <property type="protein sequence ID" value="TFY79891.1"/>
    <property type="molecule type" value="Genomic_DNA"/>
</dbReference>
<protein>
    <submittedName>
        <fullName evidence="2">Uncharacterized protein</fullName>
    </submittedName>
</protein>